<organism evidence="2 3">
    <name type="scientific">Pyronema omphalodes (strain CBS 100304)</name>
    <name type="common">Pyronema confluens</name>
    <dbReference type="NCBI Taxonomy" id="1076935"/>
    <lineage>
        <taxon>Eukaryota</taxon>
        <taxon>Fungi</taxon>
        <taxon>Dikarya</taxon>
        <taxon>Ascomycota</taxon>
        <taxon>Pezizomycotina</taxon>
        <taxon>Pezizomycetes</taxon>
        <taxon>Pezizales</taxon>
        <taxon>Pyronemataceae</taxon>
        <taxon>Pyronema</taxon>
    </lineage>
</organism>
<accession>U4LEX4</accession>
<evidence type="ECO:0000313" key="2">
    <source>
        <dbReference type="EMBL" id="CCX09992.1"/>
    </source>
</evidence>
<reference evidence="2 3" key="1">
    <citation type="journal article" date="2013" name="PLoS Genet.">
        <title>The genome and development-dependent transcriptomes of Pyronema confluens: a window into fungal evolution.</title>
        <authorList>
            <person name="Traeger S."/>
            <person name="Altegoer F."/>
            <person name="Freitag M."/>
            <person name="Gabaldon T."/>
            <person name="Kempken F."/>
            <person name="Kumar A."/>
            <person name="Marcet-Houben M."/>
            <person name="Poggeler S."/>
            <person name="Stajich J.E."/>
            <person name="Nowrousian M."/>
        </authorList>
    </citation>
    <scope>NUCLEOTIDE SEQUENCE [LARGE SCALE GENOMIC DNA]</scope>
    <source>
        <strain evidence="3">CBS 100304</strain>
        <tissue evidence="2">Vegetative mycelium</tissue>
    </source>
</reference>
<dbReference type="EMBL" id="HF935502">
    <property type="protein sequence ID" value="CCX09992.1"/>
    <property type="molecule type" value="Genomic_DNA"/>
</dbReference>
<dbReference type="AlphaFoldDB" id="U4LEX4"/>
<protein>
    <submittedName>
        <fullName evidence="2">Uncharacterized protein</fullName>
    </submittedName>
</protein>
<name>U4LEX4_PYROM</name>
<evidence type="ECO:0000256" key="1">
    <source>
        <dbReference type="SAM" id="Phobius"/>
    </source>
</evidence>
<keyword evidence="1" id="KW-1133">Transmembrane helix</keyword>
<keyword evidence="1" id="KW-0472">Membrane</keyword>
<evidence type="ECO:0000313" key="3">
    <source>
        <dbReference type="Proteomes" id="UP000018144"/>
    </source>
</evidence>
<keyword evidence="1" id="KW-0812">Transmembrane</keyword>
<proteinExistence type="predicted"/>
<feature type="transmembrane region" description="Helical" evidence="1">
    <location>
        <begin position="28"/>
        <end position="46"/>
    </location>
</feature>
<sequence>MLKMEINEPQADAVFLKESIVKPERGVLGVRVTCIASFVPILYLAVRNKNEDVLCTHLCGFFLKRMKRC</sequence>
<keyword evidence="3" id="KW-1185">Reference proteome</keyword>
<gene>
    <name evidence="2" type="ORF">PCON_09585</name>
</gene>
<dbReference type="Proteomes" id="UP000018144">
    <property type="component" value="Unassembled WGS sequence"/>
</dbReference>